<dbReference type="Proteomes" id="UP001141434">
    <property type="component" value="Unassembled WGS sequence"/>
</dbReference>
<dbReference type="AlphaFoldDB" id="A0A9W9FRQ1"/>
<evidence type="ECO:0000313" key="2">
    <source>
        <dbReference type="Proteomes" id="UP001141434"/>
    </source>
</evidence>
<accession>A0A9W9FRQ1</accession>
<keyword evidence="2" id="KW-1185">Reference proteome</keyword>
<dbReference type="RefSeq" id="XP_056513761.1">
    <property type="nucleotide sequence ID" value="XM_056652694.1"/>
</dbReference>
<dbReference type="GeneID" id="81391862"/>
<name>A0A9W9FRQ1_9EURO</name>
<evidence type="ECO:0000313" key="1">
    <source>
        <dbReference type="EMBL" id="KAJ5104765.1"/>
    </source>
</evidence>
<gene>
    <name evidence="1" type="ORF">NUU61_002112</name>
</gene>
<comment type="caution">
    <text evidence="1">The sequence shown here is derived from an EMBL/GenBank/DDBJ whole genome shotgun (WGS) entry which is preliminary data.</text>
</comment>
<protein>
    <submittedName>
        <fullName evidence="1">Uncharacterized protein</fullName>
    </submittedName>
</protein>
<dbReference type="EMBL" id="JAPMSZ010000004">
    <property type="protein sequence ID" value="KAJ5104765.1"/>
    <property type="molecule type" value="Genomic_DNA"/>
</dbReference>
<dbReference type="OrthoDB" id="3639251at2759"/>
<sequence length="79" mass="8651">MRASQDKDELEIARLDHLGASPADQFTDNEQKSIVGRVDQRIVTMCGLTACVSLMDRTNISSALIAGMNEDLKLNKGSR</sequence>
<proteinExistence type="predicted"/>
<organism evidence="1 2">
    <name type="scientific">Penicillium alfredii</name>
    <dbReference type="NCBI Taxonomy" id="1506179"/>
    <lineage>
        <taxon>Eukaryota</taxon>
        <taxon>Fungi</taxon>
        <taxon>Dikarya</taxon>
        <taxon>Ascomycota</taxon>
        <taxon>Pezizomycotina</taxon>
        <taxon>Eurotiomycetes</taxon>
        <taxon>Eurotiomycetidae</taxon>
        <taxon>Eurotiales</taxon>
        <taxon>Aspergillaceae</taxon>
        <taxon>Penicillium</taxon>
    </lineage>
</organism>
<reference evidence="1" key="1">
    <citation type="submission" date="2022-11" db="EMBL/GenBank/DDBJ databases">
        <authorList>
            <person name="Petersen C."/>
        </authorList>
    </citation>
    <scope>NUCLEOTIDE SEQUENCE</scope>
    <source>
        <strain evidence="1">IBT 34128</strain>
    </source>
</reference>
<reference evidence="1" key="2">
    <citation type="journal article" date="2023" name="IMA Fungus">
        <title>Comparative genomic study of the Penicillium genus elucidates a diverse pangenome and 15 lateral gene transfer events.</title>
        <authorList>
            <person name="Petersen C."/>
            <person name="Sorensen T."/>
            <person name="Nielsen M.R."/>
            <person name="Sondergaard T.E."/>
            <person name="Sorensen J.L."/>
            <person name="Fitzpatrick D.A."/>
            <person name="Frisvad J.C."/>
            <person name="Nielsen K.L."/>
        </authorList>
    </citation>
    <scope>NUCLEOTIDE SEQUENCE</scope>
    <source>
        <strain evidence="1">IBT 34128</strain>
    </source>
</reference>